<reference evidence="1 2" key="1">
    <citation type="submission" date="2019-10" db="EMBL/GenBank/DDBJ databases">
        <title>Paraburkholderia sp. isolated from nodules of Mimosa pudica from Brazilian Atlantic Forest soils.</title>
        <authorList>
            <person name="Paulitsch F."/>
            <person name="Hungria M."/>
            <person name="Dall'Agnol R."/>
        </authorList>
    </citation>
    <scope>NUCLEOTIDE SEQUENCE [LARGE SCALE GENOMIC DNA]</scope>
    <source>
        <strain evidence="1 2">CNPSo 3157</strain>
    </source>
</reference>
<evidence type="ECO:0000313" key="2">
    <source>
        <dbReference type="Proteomes" id="UP000484381"/>
    </source>
</evidence>
<proteinExistence type="predicted"/>
<dbReference type="EMBL" id="WHNP01000118">
    <property type="protein sequence ID" value="MPW23551.1"/>
    <property type="molecule type" value="Genomic_DNA"/>
</dbReference>
<evidence type="ECO:0000313" key="1">
    <source>
        <dbReference type="EMBL" id="MPW23551.1"/>
    </source>
</evidence>
<gene>
    <name evidence="1" type="ORF">GCT13_44250</name>
</gene>
<organism evidence="1 2">
    <name type="scientific">Paraburkholderia franconis</name>
    <dbReference type="NCBI Taxonomy" id="2654983"/>
    <lineage>
        <taxon>Bacteria</taxon>
        <taxon>Pseudomonadati</taxon>
        <taxon>Pseudomonadota</taxon>
        <taxon>Betaproteobacteria</taxon>
        <taxon>Burkholderiales</taxon>
        <taxon>Burkholderiaceae</taxon>
        <taxon>Paraburkholderia</taxon>
    </lineage>
</organism>
<name>A0A7X1NLA5_9BURK</name>
<comment type="caution">
    <text evidence="1">The sequence shown here is derived from an EMBL/GenBank/DDBJ whole genome shotgun (WGS) entry which is preliminary data.</text>
</comment>
<protein>
    <submittedName>
        <fullName evidence="1">Uncharacterized protein</fullName>
    </submittedName>
</protein>
<accession>A0A7X1NLA5</accession>
<dbReference type="AlphaFoldDB" id="A0A7X1NLA5"/>
<keyword evidence="2" id="KW-1185">Reference proteome</keyword>
<dbReference type="Proteomes" id="UP000484381">
    <property type="component" value="Unassembled WGS sequence"/>
</dbReference>
<sequence length="120" mass="13439">MDATFEFERSEVTVHALLVALKSDFIGATDLANIRKLAFDSLIICTGATDRRMPVPGWHFAGRYARRADRRGAHANAARHLFDRPICCDACHCFSYSHRTRRLTDHAYHGPSPLLGVSRG</sequence>